<feature type="binding site" evidence="5">
    <location>
        <position position="12"/>
    </location>
    <ligand>
        <name>Fe cation</name>
        <dbReference type="ChEBI" id="CHEBI:24875"/>
    </ligand>
</feature>
<organism evidence="7 8">
    <name type="scientific">Methanosalsum zhilinae (strain DSM 4017 / NBRC 107636 / OCM 62 / WeN5)</name>
    <name type="common">Methanohalophilus zhilinae</name>
    <dbReference type="NCBI Taxonomy" id="679901"/>
    <lineage>
        <taxon>Archaea</taxon>
        <taxon>Methanobacteriati</taxon>
        <taxon>Methanobacteriota</taxon>
        <taxon>Stenosarchaea group</taxon>
        <taxon>Methanomicrobia</taxon>
        <taxon>Methanosarcinales</taxon>
        <taxon>Methanosarcinaceae</taxon>
        <taxon>Methanosalsum</taxon>
    </lineage>
</organism>
<accession>F7XMC9</accession>
<evidence type="ECO:0000259" key="6">
    <source>
        <dbReference type="Pfam" id="PF06397"/>
    </source>
</evidence>
<feature type="binding site" evidence="5">
    <location>
        <position position="28"/>
    </location>
    <ligand>
        <name>Fe cation</name>
        <dbReference type="ChEBI" id="CHEBI:24875"/>
    </ligand>
</feature>
<feature type="binding site" evidence="5">
    <location>
        <position position="29"/>
    </location>
    <ligand>
        <name>Fe cation</name>
        <dbReference type="ChEBI" id="CHEBI:24875"/>
    </ligand>
</feature>
<keyword evidence="2 5" id="KW-0479">Metal-binding</keyword>
<evidence type="ECO:0000256" key="4">
    <source>
        <dbReference type="ARBA" id="ARBA00023004"/>
    </source>
</evidence>
<keyword evidence="3" id="KW-0249">Electron transport</keyword>
<dbReference type="EMBL" id="CP002101">
    <property type="protein sequence ID" value="AEH61611.1"/>
    <property type="molecule type" value="Genomic_DNA"/>
</dbReference>
<dbReference type="PIRSF" id="PIRSF000075">
    <property type="entry name" value="Desulforedoxin"/>
    <property type="match status" value="1"/>
</dbReference>
<comment type="cofactor">
    <cofactor evidence="5">
        <name>Fe cation</name>
        <dbReference type="ChEBI" id="CHEBI:24875"/>
    </cofactor>
    <text evidence="5">Binds 2 irons ions per subunit via 4 cysteine residues per iron.</text>
</comment>
<dbReference type="Proteomes" id="UP000006622">
    <property type="component" value="Chromosome"/>
</dbReference>
<name>F7XMC9_METZD</name>
<feature type="binding site" evidence="5">
    <location>
        <position position="9"/>
    </location>
    <ligand>
        <name>Fe cation</name>
        <dbReference type="ChEBI" id="CHEBI:24875"/>
    </ligand>
</feature>
<feature type="domain" description="Desulfoferrodoxin N-terminal" evidence="6">
    <location>
        <begin position="3"/>
        <end position="36"/>
    </location>
</feature>
<evidence type="ECO:0000313" key="8">
    <source>
        <dbReference type="Proteomes" id="UP000006622"/>
    </source>
</evidence>
<evidence type="ECO:0000256" key="3">
    <source>
        <dbReference type="ARBA" id="ARBA00022982"/>
    </source>
</evidence>
<reference evidence="7 8" key="1">
    <citation type="submission" date="2010-07" db="EMBL/GenBank/DDBJ databases">
        <title>The complete genome of Methanosalsum zhilinae DSM 4017.</title>
        <authorList>
            <consortium name="US DOE Joint Genome Institute (JGI-PGF)"/>
            <person name="Lucas S."/>
            <person name="Copeland A."/>
            <person name="Lapidus A."/>
            <person name="Glavina del Rio T."/>
            <person name="Dalin E."/>
            <person name="Tice H."/>
            <person name="Bruce D."/>
            <person name="Goodwin L."/>
            <person name="Pitluck S."/>
            <person name="Kyrpides N."/>
            <person name="Mavromatis K."/>
            <person name="Ovchinnikova G."/>
            <person name="Daligault H."/>
            <person name="Detter J.C."/>
            <person name="Han C."/>
            <person name="Tapia R."/>
            <person name="Larimer F."/>
            <person name="Land M."/>
            <person name="Hauser L."/>
            <person name="Markowitz V."/>
            <person name="Cheng J.-F."/>
            <person name="Hugenholtz P."/>
            <person name="Woyke T."/>
            <person name="Wu D."/>
            <person name="Spring S."/>
            <person name="Schueler E."/>
            <person name="Brambilla E."/>
            <person name="Klenk H.-P."/>
            <person name="Eisen J.A."/>
        </authorList>
    </citation>
    <scope>NUCLEOTIDE SEQUENCE [LARGE SCALE GENOMIC DNA]</scope>
    <source>
        <strain evidence="8">DSM 4017 / NBRC 107636 / OCM 62 / WeN5</strain>
    </source>
</reference>
<dbReference type="KEGG" id="mzh:Mzhil_1776"/>
<protein>
    <submittedName>
        <fullName evidence="7">Desulfoferrodoxin Dfx domain protein</fullName>
    </submittedName>
</protein>
<evidence type="ECO:0000256" key="5">
    <source>
        <dbReference type="PIRSR" id="PIRSR000075-1"/>
    </source>
</evidence>
<dbReference type="RefSeq" id="WP_013899047.1">
    <property type="nucleotide sequence ID" value="NC_015676.1"/>
</dbReference>
<evidence type="ECO:0000256" key="2">
    <source>
        <dbReference type="ARBA" id="ARBA00022723"/>
    </source>
</evidence>
<dbReference type="HOGENOM" id="CLU_212433_0_0_2"/>
<dbReference type="Gene3D" id="2.20.28.100">
    <property type="entry name" value="Desulphoferrodoxin, N-terminal domain"/>
    <property type="match status" value="1"/>
</dbReference>
<dbReference type="InterPro" id="IPR038094">
    <property type="entry name" value="Desulfoferrodoxin_N_sf"/>
</dbReference>
<keyword evidence="8" id="KW-1185">Reference proteome</keyword>
<keyword evidence="1" id="KW-0813">Transport</keyword>
<dbReference type="STRING" id="679901.Mzhil_1776"/>
<keyword evidence="4 5" id="KW-0408">Iron</keyword>
<gene>
    <name evidence="7" type="ordered locus">Mzhil_1776</name>
</gene>
<dbReference type="NCBIfam" id="TIGR00319">
    <property type="entry name" value="desulf_FeS4"/>
    <property type="match status" value="1"/>
</dbReference>
<sequence>MKVGDQYVCEICGNEVEVTKVGGGILVCCGEDMKLIK</sequence>
<dbReference type="OrthoDB" id="30725at2157"/>
<dbReference type="InterPro" id="IPR004462">
    <property type="entry name" value="Desulfoferrodoxin_N"/>
</dbReference>
<dbReference type="SUPFAM" id="SSF57802">
    <property type="entry name" value="Rubredoxin-like"/>
    <property type="match status" value="1"/>
</dbReference>
<evidence type="ECO:0000313" key="7">
    <source>
        <dbReference type="EMBL" id="AEH61611.1"/>
    </source>
</evidence>
<dbReference type="AlphaFoldDB" id="F7XMC9"/>
<dbReference type="GO" id="GO:0005506">
    <property type="term" value="F:iron ion binding"/>
    <property type="evidence" value="ECO:0007669"/>
    <property type="project" value="InterPro"/>
</dbReference>
<dbReference type="GeneID" id="10823417"/>
<evidence type="ECO:0000256" key="1">
    <source>
        <dbReference type="ARBA" id="ARBA00022448"/>
    </source>
</evidence>
<dbReference type="InterPro" id="IPR012002">
    <property type="entry name" value="Desulforedoxin"/>
</dbReference>
<proteinExistence type="predicted"/>
<dbReference type="Pfam" id="PF06397">
    <property type="entry name" value="Desulfoferrod_N"/>
    <property type="match status" value="1"/>
</dbReference>